<dbReference type="OrthoDB" id="441517at2759"/>
<evidence type="ECO:0000256" key="1">
    <source>
        <dbReference type="SAM" id="Coils"/>
    </source>
</evidence>
<dbReference type="Pfam" id="PF04695">
    <property type="entry name" value="Pex14_N"/>
    <property type="match status" value="1"/>
</dbReference>
<evidence type="ECO:0000313" key="4">
    <source>
        <dbReference type="Proteomes" id="UP000294530"/>
    </source>
</evidence>
<dbReference type="Gene3D" id="1.10.10.10">
    <property type="entry name" value="Winged helix-like DNA-binding domain superfamily/Winged helix DNA-binding domain"/>
    <property type="match status" value="1"/>
</dbReference>
<dbReference type="InterPro" id="IPR036388">
    <property type="entry name" value="WH-like_DNA-bd_sf"/>
</dbReference>
<name>A0A976IKX2_BRELC</name>
<proteinExistence type="predicted"/>
<keyword evidence="1" id="KW-0175">Coiled coil</keyword>
<dbReference type="GeneID" id="94352645"/>
<dbReference type="AlphaFoldDB" id="A0A976IKX2"/>
<dbReference type="RefSeq" id="XP_067823227.1">
    <property type="nucleotide sequence ID" value="XM_067966974.1"/>
</dbReference>
<feature type="domain" description="Peroxisome membrane anchor protein Pex14p N-terminal" evidence="2">
    <location>
        <begin position="3"/>
        <end position="43"/>
    </location>
</feature>
<dbReference type="InterPro" id="IPR006785">
    <property type="entry name" value="Pex14_N"/>
</dbReference>
<dbReference type="KEGG" id="blac:94352645"/>
<dbReference type="EMBL" id="SHOA02000018">
    <property type="protein sequence ID" value="TDH73729.1"/>
    <property type="molecule type" value="Genomic_DNA"/>
</dbReference>
<feature type="coiled-coil region" evidence="1">
    <location>
        <begin position="174"/>
        <end position="201"/>
    </location>
</feature>
<protein>
    <recommendedName>
        <fullName evidence="2">Peroxisome membrane anchor protein Pex14p N-terminal domain-containing protein</fullName>
    </recommendedName>
</protein>
<comment type="caution">
    <text evidence="3">The sequence shown here is derived from an EMBL/GenBank/DDBJ whole genome shotgun (WGS) entry which is preliminary data.</text>
</comment>
<dbReference type="Proteomes" id="UP000294530">
    <property type="component" value="Unassembled WGS sequence"/>
</dbReference>
<evidence type="ECO:0000313" key="3">
    <source>
        <dbReference type="EMBL" id="TDH73729.1"/>
    </source>
</evidence>
<gene>
    <name evidence="3" type="ORF">CCR75_008927</name>
</gene>
<organism evidence="3 4">
    <name type="scientific">Bremia lactucae</name>
    <name type="common">Lettuce downy mildew</name>
    <dbReference type="NCBI Taxonomy" id="4779"/>
    <lineage>
        <taxon>Eukaryota</taxon>
        <taxon>Sar</taxon>
        <taxon>Stramenopiles</taxon>
        <taxon>Oomycota</taxon>
        <taxon>Peronosporomycetes</taxon>
        <taxon>Peronosporales</taxon>
        <taxon>Peronosporaceae</taxon>
        <taxon>Bremia</taxon>
    </lineage>
</organism>
<reference evidence="3 4" key="1">
    <citation type="journal article" date="2021" name="Genome Biol.">
        <title>AFLAP: assembly-free linkage analysis pipeline using k-mers from genome sequencing data.</title>
        <authorList>
            <person name="Fletcher K."/>
            <person name="Zhang L."/>
            <person name="Gil J."/>
            <person name="Han R."/>
            <person name="Cavanaugh K."/>
            <person name="Michelmore R."/>
        </authorList>
    </citation>
    <scope>NUCLEOTIDE SEQUENCE [LARGE SCALE GENOMIC DNA]</scope>
    <source>
        <strain evidence="3 4">SF5</strain>
    </source>
</reference>
<keyword evidence="4" id="KW-1185">Reference proteome</keyword>
<accession>A0A976IKX2</accession>
<evidence type="ECO:0000259" key="2">
    <source>
        <dbReference type="Pfam" id="PF04695"/>
    </source>
</evidence>
<sequence>MSLLKKCEDFLLHPTVRTLSLAQRVDFLEKKGLPPEEITECLKSVKRLDGLSQLTKRMSDTLTDLKPANPKFASPLQLLTQLFRKYRIVALLLALLGCAYFRSKKKLMQQLLLQKELELTQRRRHKRSQMEAHLAIVKKRQLPFNMAITMLKDRATKYVAAQLQRAQATNSNAMLSKETELQALQNELMELKSVVVKAYLQPKDKVKAVEITKVPKVTRKDTRVAHCVKSCRLTKKSEKENQAVVTHRNIRDQTIMSAKELNDLFERGQAEEELSTAGSYRVLFAT</sequence>